<keyword evidence="5" id="KW-1185">Reference proteome</keyword>
<keyword evidence="2" id="KW-0175">Coiled coil</keyword>
<organism evidence="4 5">
    <name type="scientific">Raphidocelis subcapitata</name>
    <dbReference type="NCBI Taxonomy" id="307507"/>
    <lineage>
        <taxon>Eukaryota</taxon>
        <taxon>Viridiplantae</taxon>
        <taxon>Chlorophyta</taxon>
        <taxon>core chlorophytes</taxon>
        <taxon>Chlorophyceae</taxon>
        <taxon>CS clade</taxon>
        <taxon>Sphaeropleales</taxon>
        <taxon>Selenastraceae</taxon>
        <taxon>Raphidocelis</taxon>
    </lineage>
</organism>
<dbReference type="SUPFAM" id="SSF48371">
    <property type="entry name" value="ARM repeat"/>
    <property type="match status" value="1"/>
</dbReference>
<dbReference type="InterPro" id="IPR016024">
    <property type="entry name" value="ARM-type_fold"/>
</dbReference>
<evidence type="ECO:0000256" key="1">
    <source>
        <dbReference type="PROSITE-ProRule" id="PRU00259"/>
    </source>
</evidence>
<dbReference type="AlphaFoldDB" id="A0A2V0NVS6"/>
<dbReference type="InParanoid" id="A0A2V0NVS6"/>
<evidence type="ECO:0000256" key="2">
    <source>
        <dbReference type="SAM" id="Coils"/>
    </source>
</evidence>
<proteinExistence type="predicted"/>
<dbReference type="EMBL" id="BDRX01000026">
    <property type="protein sequence ID" value="GBF91744.1"/>
    <property type="molecule type" value="Genomic_DNA"/>
</dbReference>
<feature type="region of interest" description="Disordered" evidence="3">
    <location>
        <begin position="41"/>
        <end position="84"/>
    </location>
</feature>
<dbReference type="InterPro" id="IPR011989">
    <property type="entry name" value="ARM-like"/>
</dbReference>
<evidence type="ECO:0000313" key="4">
    <source>
        <dbReference type="EMBL" id="GBF91744.1"/>
    </source>
</evidence>
<comment type="caution">
    <text evidence="4">The sequence shown here is derived from an EMBL/GenBank/DDBJ whole genome shotgun (WGS) entry which is preliminary data.</text>
</comment>
<accession>A0A2V0NVS6</accession>
<dbReference type="OrthoDB" id="535462at2759"/>
<gene>
    <name evidence="4" type="ORF">Rsub_04048</name>
</gene>
<feature type="compositionally biased region" description="Low complexity" evidence="3">
    <location>
        <begin position="68"/>
        <end position="82"/>
    </location>
</feature>
<feature type="repeat" description="ARM" evidence="1">
    <location>
        <begin position="212"/>
        <end position="241"/>
    </location>
</feature>
<dbReference type="SMART" id="SM00185">
    <property type="entry name" value="ARM"/>
    <property type="match status" value="3"/>
</dbReference>
<feature type="coiled-coil region" evidence="2">
    <location>
        <begin position="6"/>
        <end position="33"/>
    </location>
</feature>
<sequence length="603" mass="61215">MAGEAAERRLGRLERLRAKLALLEARAGALDALDEARHALSEADSDDGGGGSPMLKAVWPAPPRARPRSSAPPRRAGGAAAAEARRGGADDAVCRLKQHLEAVLDADAGGGGLLADIAQRHCIECAVGIIERAGLPPLDKPERRLVDLAAATLCSLSQRASADELLLSAGAVPALVSLLSPCHSRRAACDATAAAGNLAGGAAARAALRAAGAVGALARLLRPDAAAPVQAAAAGALAALAAADPIVQDSVRYLGGIESLVEIVASPDDAASEAALRALSALQRGNGRNAEDVARAVRASPALARDYWRLRDAMAVLRPAPREAARAAAAAAEAEAEAEAEDEARRCRAALRALRSAEAADAEALNARLAAASADAARAAARAASVGRARPLSAASAASAAAAAATAAAAASAAAAAAAAARGRFGAAAVARPASPRRAARSPQGKHLLSFTCEEVCALLEAMGFDPFDLSGLRRARTTGAELCLDLAAAAASDPPFMALAAHLGLPSHKARRLRKLLDATALYDAVATRAAQPRLSGFELRAWLAGSGCSAGEVTRVMRLLGALVARDGGEADAVTFWEWCVGWAWVTHALEVYGVDWRAAL</sequence>
<protein>
    <submittedName>
        <fullName evidence="4">Uncharacterized protein</fullName>
    </submittedName>
</protein>
<evidence type="ECO:0000256" key="3">
    <source>
        <dbReference type="SAM" id="MobiDB-lite"/>
    </source>
</evidence>
<feature type="coiled-coil region" evidence="2">
    <location>
        <begin position="322"/>
        <end position="382"/>
    </location>
</feature>
<dbReference type="Proteomes" id="UP000247498">
    <property type="component" value="Unassembled WGS sequence"/>
</dbReference>
<dbReference type="Gene3D" id="1.25.10.10">
    <property type="entry name" value="Leucine-rich Repeat Variant"/>
    <property type="match status" value="1"/>
</dbReference>
<evidence type="ECO:0000313" key="5">
    <source>
        <dbReference type="Proteomes" id="UP000247498"/>
    </source>
</evidence>
<name>A0A2V0NVS6_9CHLO</name>
<dbReference type="PROSITE" id="PS50176">
    <property type="entry name" value="ARM_REPEAT"/>
    <property type="match status" value="1"/>
</dbReference>
<reference evidence="4 5" key="1">
    <citation type="journal article" date="2018" name="Sci. Rep.">
        <title>Raphidocelis subcapitata (=Pseudokirchneriella subcapitata) provides an insight into genome evolution and environmental adaptations in the Sphaeropleales.</title>
        <authorList>
            <person name="Suzuki S."/>
            <person name="Yamaguchi H."/>
            <person name="Nakajima N."/>
            <person name="Kawachi M."/>
        </authorList>
    </citation>
    <scope>NUCLEOTIDE SEQUENCE [LARGE SCALE GENOMIC DNA]</scope>
    <source>
        <strain evidence="4 5">NIES-35</strain>
    </source>
</reference>
<dbReference type="InterPro" id="IPR000225">
    <property type="entry name" value="Armadillo"/>
</dbReference>